<dbReference type="AlphaFoldDB" id="A0A0F9Q9J3"/>
<comment type="caution">
    <text evidence="1">The sequence shown here is derived from an EMBL/GenBank/DDBJ whole genome shotgun (WGS) entry which is preliminary data.</text>
</comment>
<dbReference type="EMBL" id="LAZR01001780">
    <property type="protein sequence ID" value="KKN39164.1"/>
    <property type="molecule type" value="Genomic_DNA"/>
</dbReference>
<organism evidence="1">
    <name type="scientific">marine sediment metagenome</name>
    <dbReference type="NCBI Taxonomy" id="412755"/>
    <lineage>
        <taxon>unclassified sequences</taxon>
        <taxon>metagenomes</taxon>
        <taxon>ecological metagenomes</taxon>
    </lineage>
</organism>
<proteinExistence type="predicted"/>
<accession>A0A0F9Q9J3</accession>
<name>A0A0F9Q9J3_9ZZZZ</name>
<reference evidence="1" key="1">
    <citation type="journal article" date="2015" name="Nature">
        <title>Complex archaea that bridge the gap between prokaryotes and eukaryotes.</title>
        <authorList>
            <person name="Spang A."/>
            <person name="Saw J.H."/>
            <person name="Jorgensen S.L."/>
            <person name="Zaremba-Niedzwiedzka K."/>
            <person name="Martijn J."/>
            <person name="Lind A.E."/>
            <person name="van Eijk R."/>
            <person name="Schleper C."/>
            <person name="Guy L."/>
            <person name="Ettema T.J."/>
        </authorList>
    </citation>
    <scope>NUCLEOTIDE SEQUENCE</scope>
</reference>
<gene>
    <name evidence="1" type="ORF">LCGC14_0746340</name>
</gene>
<evidence type="ECO:0000313" key="1">
    <source>
        <dbReference type="EMBL" id="KKN39164.1"/>
    </source>
</evidence>
<protein>
    <submittedName>
        <fullName evidence="1">Uncharacterized protein</fullName>
    </submittedName>
</protein>
<sequence length="91" mass="10202">MARNYARLLISPEFLHEILDLPADVWIVGVKPTGELPAPWDPIGLWIEGDRFPEVIGGSLPPEVRPTLTAYTQRVAKMNHETLMVKEKPDG</sequence>